<dbReference type="EMBL" id="JBHSWE010000002">
    <property type="protein sequence ID" value="MFC6674271.1"/>
    <property type="molecule type" value="Genomic_DNA"/>
</dbReference>
<keyword evidence="9" id="KW-0902">Two-component regulatory system</keyword>
<evidence type="ECO:0000256" key="6">
    <source>
        <dbReference type="ARBA" id="ARBA00022692"/>
    </source>
</evidence>
<evidence type="ECO:0000256" key="1">
    <source>
        <dbReference type="ARBA" id="ARBA00000085"/>
    </source>
</evidence>
<evidence type="ECO:0000256" key="8">
    <source>
        <dbReference type="ARBA" id="ARBA00022989"/>
    </source>
</evidence>
<keyword evidence="5" id="KW-0808">Transferase</keyword>
<dbReference type="RefSeq" id="WP_379914076.1">
    <property type="nucleotide sequence ID" value="NZ_JBHSWE010000002.1"/>
</dbReference>
<proteinExistence type="predicted"/>
<comment type="caution">
    <text evidence="12">The sequence shown here is derived from an EMBL/GenBank/DDBJ whole genome shotgun (WGS) entry which is preliminary data.</text>
</comment>
<dbReference type="InterPro" id="IPR036890">
    <property type="entry name" value="HATPase_C_sf"/>
</dbReference>
<evidence type="ECO:0000313" key="12">
    <source>
        <dbReference type="EMBL" id="MFC6674271.1"/>
    </source>
</evidence>
<reference evidence="13" key="1">
    <citation type="journal article" date="2019" name="Int. J. Syst. Evol. Microbiol.">
        <title>The Global Catalogue of Microorganisms (GCM) 10K type strain sequencing project: providing services to taxonomists for standard genome sequencing and annotation.</title>
        <authorList>
            <consortium name="The Broad Institute Genomics Platform"/>
            <consortium name="The Broad Institute Genome Sequencing Center for Infectious Disease"/>
            <person name="Wu L."/>
            <person name="Ma J."/>
        </authorList>
    </citation>
    <scope>NUCLEOTIDE SEQUENCE [LARGE SCALE GENOMIC DNA]</scope>
    <source>
        <strain evidence="13">NBRC 111756</strain>
    </source>
</reference>
<name>A0ABW2A9Y9_9GAMM</name>
<organism evidence="12 13">
    <name type="scientific">Marinobacterium aestuariivivens</name>
    <dbReference type="NCBI Taxonomy" id="1698799"/>
    <lineage>
        <taxon>Bacteria</taxon>
        <taxon>Pseudomonadati</taxon>
        <taxon>Pseudomonadota</taxon>
        <taxon>Gammaproteobacteria</taxon>
        <taxon>Oceanospirillales</taxon>
        <taxon>Oceanospirillaceae</taxon>
        <taxon>Marinobacterium</taxon>
    </lineage>
</organism>
<accession>A0ABW2A9Y9</accession>
<keyword evidence="6" id="KW-0812">Transmembrane</keyword>
<evidence type="ECO:0000313" key="13">
    <source>
        <dbReference type="Proteomes" id="UP001596422"/>
    </source>
</evidence>
<keyword evidence="10" id="KW-0472">Membrane</keyword>
<sequence length="178" mass="18364">MTPGTWSRLIANGFPAARLEQDESWGEPSASVVALLSGALADLADLPSADRLKVQAGSRGLVAVPVTLVAVAVRNLVENALRHTQAGSPVELSMAGDGTNVIFAVKDQGADHQPQHAGAVATAQSDRPPSRGHGLGLTIVEAIVNRFDGQLQFQRRASGGLEAQLMFPASPAEPTGSG</sequence>
<keyword evidence="8" id="KW-1133">Transmembrane helix</keyword>
<dbReference type="Proteomes" id="UP001596422">
    <property type="component" value="Unassembled WGS sequence"/>
</dbReference>
<protein>
    <recommendedName>
        <fullName evidence="3">histidine kinase</fullName>
        <ecNumber evidence="3">2.7.13.3</ecNumber>
    </recommendedName>
</protein>
<dbReference type="InterPro" id="IPR003594">
    <property type="entry name" value="HATPase_dom"/>
</dbReference>
<dbReference type="InterPro" id="IPR050428">
    <property type="entry name" value="TCS_sensor_his_kinase"/>
</dbReference>
<evidence type="ECO:0000256" key="4">
    <source>
        <dbReference type="ARBA" id="ARBA00022553"/>
    </source>
</evidence>
<comment type="catalytic activity">
    <reaction evidence="1">
        <text>ATP + protein L-histidine = ADP + protein N-phospho-L-histidine.</text>
        <dbReference type="EC" id="2.7.13.3"/>
    </reaction>
</comment>
<dbReference type="Pfam" id="PF02518">
    <property type="entry name" value="HATPase_c"/>
    <property type="match status" value="1"/>
</dbReference>
<gene>
    <name evidence="12" type="ORF">ACFQDL_32270</name>
</gene>
<dbReference type="PANTHER" id="PTHR45436:SF15">
    <property type="entry name" value="SENSOR HISTIDINE KINASE CUSS"/>
    <property type="match status" value="1"/>
</dbReference>
<evidence type="ECO:0000256" key="7">
    <source>
        <dbReference type="ARBA" id="ARBA00022777"/>
    </source>
</evidence>
<evidence type="ECO:0000259" key="11">
    <source>
        <dbReference type="PROSITE" id="PS50109"/>
    </source>
</evidence>
<evidence type="ECO:0000256" key="5">
    <source>
        <dbReference type="ARBA" id="ARBA00022679"/>
    </source>
</evidence>
<dbReference type="GO" id="GO:0016301">
    <property type="term" value="F:kinase activity"/>
    <property type="evidence" value="ECO:0007669"/>
    <property type="project" value="UniProtKB-KW"/>
</dbReference>
<comment type="subcellular location">
    <subcellularLocation>
        <location evidence="2">Membrane</location>
        <topology evidence="2">Multi-pass membrane protein</topology>
    </subcellularLocation>
</comment>
<evidence type="ECO:0000256" key="9">
    <source>
        <dbReference type="ARBA" id="ARBA00023012"/>
    </source>
</evidence>
<dbReference type="SUPFAM" id="SSF55874">
    <property type="entry name" value="ATPase domain of HSP90 chaperone/DNA topoisomerase II/histidine kinase"/>
    <property type="match status" value="1"/>
</dbReference>
<feature type="domain" description="Histidine kinase" evidence="11">
    <location>
        <begin position="72"/>
        <end position="171"/>
    </location>
</feature>
<evidence type="ECO:0000256" key="3">
    <source>
        <dbReference type="ARBA" id="ARBA00012438"/>
    </source>
</evidence>
<keyword evidence="4" id="KW-0597">Phosphoprotein</keyword>
<evidence type="ECO:0000256" key="10">
    <source>
        <dbReference type="ARBA" id="ARBA00023136"/>
    </source>
</evidence>
<dbReference type="SMART" id="SM00387">
    <property type="entry name" value="HATPase_c"/>
    <property type="match status" value="1"/>
</dbReference>
<dbReference type="Gene3D" id="3.30.565.10">
    <property type="entry name" value="Histidine kinase-like ATPase, C-terminal domain"/>
    <property type="match status" value="1"/>
</dbReference>
<keyword evidence="7 12" id="KW-0418">Kinase</keyword>
<keyword evidence="13" id="KW-1185">Reference proteome</keyword>
<dbReference type="PANTHER" id="PTHR45436">
    <property type="entry name" value="SENSOR HISTIDINE KINASE YKOH"/>
    <property type="match status" value="1"/>
</dbReference>
<dbReference type="InterPro" id="IPR005467">
    <property type="entry name" value="His_kinase_dom"/>
</dbReference>
<evidence type="ECO:0000256" key="2">
    <source>
        <dbReference type="ARBA" id="ARBA00004141"/>
    </source>
</evidence>
<dbReference type="PROSITE" id="PS50109">
    <property type="entry name" value="HIS_KIN"/>
    <property type="match status" value="1"/>
</dbReference>
<dbReference type="EC" id="2.7.13.3" evidence="3"/>